<dbReference type="HOGENOM" id="CLU_748158_0_0_1"/>
<protein>
    <submittedName>
        <fullName evidence="2">Predicted protein</fullName>
    </submittedName>
</protein>
<reference evidence="2 3" key="1">
    <citation type="journal article" date="2008" name="Nature">
        <title>The genome of Laccaria bicolor provides insights into mycorrhizal symbiosis.</title>
        <authorList>
            <person name="Martin F."/>
            <person name="Aerts A."/>
            <person name="Ahren D."/>
            <person name="Brun A."/>
            <person name="Danchin E.G.J."/>
            <person name="Duchaussoy F."/>
            <person name="Gibon J."/>
            <person name="Kohler A."/>
            <person name="Lindquist E."/>
            <person name="Pereda V."/>
            <person name="Salamov A."/>
            <person name="Shapiro H.J."/>
            <person name="Wuyts J."/>
            <person name="Blaudez D."/>
            <person name="Buee M."/>
            <person name="Brokstein P."/>
            <person name="Canbaeck B."/>
            <person name="Cohen D."/>
            <person name="Courty P.E."/>
            <person name="Coutinho P.M."/>
            <person name="Delaruelle C."/>
            <person name="Detter J.C."/>
            <person name="Deveau A."/>
            <person name="DiFazio S."/>
            <person name="Duplessis S."/>
            <person name="Fraissinet-Tachet L."/>
            <person name="Lucic E."/>
            <person name="Frey-Klett P."/>
            <person name="Fourrey C."/>
            <person name="Feussner I."/>
            <person name="Gay G."/>
            <person name="Grimwood J."/>
            <person name="Hoegger P.J."/>
            <person name="Jain P."/>
            <person name="Kilaru S."/>
            <person name="Labbe J."/>
            <person name="Lin Y.C."/>
            <person name="Legue V."/>
            <person name="Le Tacon F."/>
            <person name="Marmeisse R."/>
            <person name="Melayah D."/>
            <person name="Montanini B."/>
            <person name="Muratet M."/>
            <person name="Nehls U."/>
            <person name="Niculita-Hirzel H."/>
            <person name="Oudot-Le Secq M.P."/>
            <person name="Peter M."/>
            <person name="Quesneville H."/>
            <person name="Rajashekar B."/>
            <person name="Reich M."/>
            <person name="Rouhier N."/>
            <person name="Schmutz J."/>
            <person name="Yin T."/>
            <person name="Chalot M."/>
            <person name="Henrissat B."/>
            <person name="Kuees U."/>
            <person name="Lucas S."/>
            <person name="Van de Peer Y."/>
            <person name="Podila G.K."/>
            <person name="Polle A."/>
            <person name="Pukkila P.J."/>
            <person name="Richardson P.M."/>
            <person name="Rouze P."/>
            <person name="Sanders I.R."/>
            <person name="Stajich J.E."/>
            <person name="Tunlid A."/>
            <person name="Tuskan G."/>
            <person name="Grigoriev I.V."/>
        </authorList>
    </citation>
    <scope>NUCLEOTIDE SEQUENCE [LARGE SCALE GENOMIC DNA]</scope>
    <source>
        <strain evidence="3">S238N-H82 / ATCC MYA-4686</strain>
    </source>
</reference>
<organism evidence="3">
    <name type="scientific">Laccaria bicolor (strain S238N-H82 / ATCC MYA-4686)</name>
    <name type="common">Bicoloured deceiver</name>
    <name type="synonym">Laccaria laccata var. bicolor</name>
    <dbReference type="NCBI Taxonomy" id="486041"/>
    <lineage>
        <taxon>Eukaryota</taxon>
        <taxon>Fungi</taxon>
        <taxon>Dikarya</taxon>
        <taxon>Basidiomycota</taxon>
        <taxon>Agaricomycotina</taxon>
        <taxon>Agaricomycetes</taxon>
        <taxon>Agaricomycetidae</taxon>
        <taxon>Agaricales</taxon>
        <taxon>Agaricineae</taxon>
        <taxon>Hydnangiaceae</taxon>
        <taxon>Laccaria</taxon>
    </lineage>
</organism>
<keyword evidence="3" id="KW-1185">Reference proteome</keyword>
<dbReference type="OrthoDB" id="2950077at2759"/>
<dbReference type="EMBL" id="DS547111">
    <property type="protein sequence ID" value="EDR05796.1"/>
    <property type="molecule type" value="Genomic_DNA"/>
</dbReference>
<feature type="region of interest" description="Disordered" evidence="1">
    <location>
        <begin position="63"/>
        <end position="98"/>
    </location>
</feature>
<dbReference type="Proteomes" id="UP000001194">
    <property type="component" value="Unassembled WGS sequence"/>
</dbReference>
<sequence length="370" mass="40313">MSQSSTRASTDPEGYMCTNCGRFVKFTICQSDANGNCGWLIARCKDSNKEGVPCNFFRFKKGSTKSPASLPNPSLSTSTTIGVLPASAPPTVPSDHSAQAPTDACPTAGCGQKHIAPLCPQRLCCKHCRQLGGCLVKTHLPDKVSPPTNVPPPSLDSLPALASLPHQPPSSLLPLAQAQSLPPQSPDQLCCKQELLEDRHQRDAECIQNEKCSKQSLIVYTWNQDASPPLIQLFQAGFTWPFFILTTEIISLIGLADAADHGGLQMYETASLGAWVHIDGGHTLEPELTTNNPIELSDGEERRWPGDFFVDKVVPGLQEHKKTTKGQHKAAFEQWYPGVVYHCSTVFNEVKKWKEALAQLKDVCLGGERI</sequence>
<accession>B0DHV5</accession>
<dbReference type="GeneID" id="6079199"/>
<name>B0DHV5_LACBS</name>
<dbReference type="RefSeq" id="XP_001883472.1">
    <property type="nucleotide sequence ID" value="XM_001883437.1"/>
</dbReference>
<feature type="compositionally biased region" description="Low complexity" evidence="1">
    <location>
        <begin position="66"/>
        <end position="80"/>
    </location>
</feature>
<dbReference type="KEGG" id="lbc:LACBIDRAFT_329390"/>
<gene>
    <name evidence="2" type="ORF">LACBIDRAFT_329390</name>
</gene>
<dbReference type="AlphaFoldDB" id="B0DHV5"/>
<evidence type="ECO:0000256" key="1">
    <source>
        <dbReference type="SAM" id="MobiDB-lite"/>
    </source>
</evidence>
<dbReference type="InParanoid" id="B0DHV5"/>
<evidence type="ECO:0000313" key="3">
    <source>
        <dbReference type="Proteomes" id="UP000001194"/>
    </source>
</evidence>
<evidence type="ECO:0000313" key="2">
    <source>
        <dbReference type="EMBL" id="EDR05796.1"/>
    </source>
</evidence>
<proteinExistence type="predicted"/>